<accession>C0QHW2</accession>
<reference evidence="1 2" key="1">
    <citation type="journal article" date="2009" name="Environ. Microbiol.">
        <title>Genome sequence of Desulfobacterium autotrophicum HRM2, a marine sulfate reducer oxidizing organic carbon completely to carbon dioxide.</title>
        <authorList>
            <person name="Strittmatter A.W."/>
            <person name="Liesegang H."/>
            <person name="Rabus R."/>
            <person name="Decker I."/>
            <person name="Amann J."/>
            <person name="Andres S."/>
            <person name="Henne A."/>
            <person name="Fricke W.F."/>
            <person name="Martinez-Arias R."/>
            <person name="Bartels D."/>
            <person name="Goesmann A."/>
            <person name="Krause L."/>
            <person name="Puehler A."/>
            <person name="Klenk H.P."/>
            <person name="Richter M."/>
            <person name="Schuler M."/>
            <person name="Gloeckner F.O."/>
            <person name="Meyerdierks A."/>
            <person name="Gottschalk G."/>
            <person name="Amann R."/>
        </authorList>
    </citation>
    <scope>NUCLEOTIDE SEQUENCE [LARGE SCALE GENOMIC DNA]</scope>
    <source>
        <strain evidence="2">ATCC 43914 / DSM 3382 / HRM2</strain>
    </source>
</reference>
<dbReference type="Proteomes" id="UP000000442">
    <property type="component" value="Chromosome"/>
</dbReference>
<keyword evidence="2" id="KW-1185">Reference proteome</keyword>
<dbReference type="KEGG" id="dat:HRM2_05560"/>
<protein>
    <submittedName>
        <fullName evidence="1">Uncharacterized protein</fullName>
    </submittedName>
</protein>
<dbReference type="AlphaFoldDB" id="C0QHW2"/>
<organism evidence="1 2">
    <name type="scientific">Desulforapulum autotrophicum (strain ATCC 43914 / DSM 3382 / VKM B-1955 / HRM2)</name>
    <name type="common">Desulfobacterium autotrophicum</name>
    <dbReference type="NCBI Taxonomy" id="177437"/>
    <lineage>
        <taxon>Bacteria</taxon>
        <taxon>Pseudomonadati</taxon>
        <taxon>Thermodesulfobacteriota</taxon>
        <taxon>Desulfobacteria</taxon>
        <taxon>Desulfobacterales</taxon>
        <taxon>Desulfobacteraceae</taxon>
        <taxon>Desulforapulum</taxon>
    </lineage>
</organism>
<dbReference type="EMBL" id="CP001087">
    <property type="protein sequence ID" value="ACN13670.1"/>
    <property type="molecule type" value="Genomic_DNA"/>
</dbReference>
<gene>
    <name evidence="1" type="ordered locus">HRM2_05560</name>
</gene>
<dbReference type="HOGENOM" id="CLU_3098068_0_0_7"/>
<evidence type="ECO:0000313" key="1">
    <source>
        <dbReference type="EMBL" id="ACN13670.1"/>
    </source>
</evidence>
<sequence length="51" mass="5709">MFYFLLFRFADGVSILVVVDQAFQAILESGRTKLNQVSILVVVDQAFQASL</sequence>
<dbReference type="STRING" id="177437.HRM2_05560"/>
<name>C0QHW2_DESAH</name>
<evidence type="ECO:0000313" key="2">
    <source>
        <dbReference type="Proteomes" id="UP000000442"/>
    </source>
</evidence>
<proteinExistence type="predicted"/>